<dbReference type="CDD" id="cd00613">
    <property type="entry name" value="GDC-P"/>
    <property type="match status" value="1"/>
</dbReference>
<keyword evidence="7" id="KW-1185">Reference proteome</keyword>
<dbReference type="HAMAP" id="MF_00712">
    <property type="entry name" value="GcvPA"/>
    <property type="match status" value="1"/>
</dbReference>
<name>A0A1T4JJR3_9FIRM</name>
<comment type="similarity">
    <text evidence="4">Belongs to the GcvP family. N-terminal subunit subfamily.</text>
</comment>
<evidence type="ECO:0000256" key="4">
    <source>
        <dbReference type="HAMAP-Rule" id="MF_00712"/>
    </source>
</evidence>
<evidence type="ECO:0000313" key="6">
    <source>
        <dbReference type="EMBL" id="SJZ30399.1"/>
    </source>
</evidence>
<dbReference type="Pfam" id="PF02347">
    <property type="entry name" value="GDC-P"/>
    <property type="match status" value="1"/>
</dbReference>
<evidence type="ECO:0000259" key="5">
    <source>
        <dbReference type="Pfam" id="PF02347"/>
    </source>
</evidence>
<dbReference type="PIRSF" id="PIRSF006815">
    <property type="entry name" value="GcvPA"/>
    <property type="match status" value="1"/>
</dbReference>
<dbReference type="Proteomes" id="UP000190625">
    <property type="component" value="Unassembled WGS sequence"/>
</dbReference>
<dbReference type="SUPFAM" id="SSF53383">
    <property type="entry name" value="PLP-dependent transferases"/>
    <property type="match status" value="1"/>
</dbReference>
<evidence type="ECO:0000256" key="2">
    <source>
        <dbReference type="ARBA" id="ARBA00023002"/>
    </source>
</evidence>
<dbReference type="InterPro" id="IPR020581">
    <property type="entry name" value="GDC_P"/>
</dbReference>
<dbReference type="InterPro" id="IPR015421">
    <property type="entry name" value="PyrdxlP-dep_Trfase_major"/>
</dbReference>
<dbReference type="AlphaFoldDB" id="A0A1T4JJR3"/>
<dbReference type="GO" id="GO:0009116">
    <property type="term" value="P:nucleoside metabolic process"/>
    <property type="evidence" value="ECO:0007669"/>
    <property type="project" value="InterPro"/>
</dbReference>
<evidence type="ECO:0000256" key="1">
    <source>
        <dbReference type="ARBA" id="ARBA00003788"/>
    </source>
</evidence>
<dbReference type="InterPro" id="IPR015422">
    <property type="entry name" value="PyrdxlP-dep_Trfase_small"/>
</dbReference>
<accession>A0A1T4JJR3</accession>
<dbReference type="InterPro" id="IPR049315">
    <property type="entry name" value="GDC-P_N"/>
</dbReference>
<dbReference type="InterPro" id="IPR023010">
    <property type="entry name" value="GcvPA"/>
</dbReference>
<dbReference type="Gene3D" id="3.40.640.10">
    <property type="entry name" value="Type I PLP-dependent aspartate aminotransferase-like (Major domain)"/>
    <property type="match status" value="1"/>
</dbReference>
<comment type="catalytic activity">
    <reaction evidence="3 4">
        <text>N(6)-[(R)-lipoyl]-L-lysyl-[glycine-cleavage complex H protein] + glycine + H(+) = N(6)-[(R)-S(8)-aminomethyldihydrolipoyl]-L-lysyl-[glycine-cleavage complex H protein] + CO2</text>
        <dbReference type="Rhea" id="RHEA:24304"/>
        <dbReference type="Rhea" id="RHEA-COMP:10494"/>
        <dbReference type="Rhea" id="RHEA-COMP:10495"/>
        <dbReference type="ChEBI" id="CHEBI:15378"/>
        <dbReference type="ChEBI" id="CHEBI:16526"/>
        <dbReference type="ChEBI" id="CHEBI:57305"/>
        <dbReference type="ChEBI" id="CHEBI:83099"/>
        <dbReference type="ChEBI" id="CHEBI:83143"/>
        <dbReference type="EC" id="1.4.4.2"/>
    </reaction>
</comment>
<evidence type="ECO:0000256" key="3">
    <source>
        <dbReference type="ARBA" id="ARBA00049026"/>
    </source>
</evidence>
<dbReference type="NCBIfam" id="NF001696">
    <property type="entry name" value="PRK00451.1"/>
    <property type="match status" value="1"/>
</dbReference>
<dbReference type="PANTHER" id="PTHR42806:SF1">
    <property type="entry name" value="GLYCINE DEHYDROGENASE (DECARBOXYLATING)"/>
    <property type="match status" value="1"/>
</dbReference>
<comment type="function">
    <text evidence="1 4">The glycine cleavage system catalyzes the degradation of glycine. The P protein binds the alpha-amino group of glycine through its pyridoxal phosphate cofactor; CO(2) is released and the remaining methylamine moiety is then transferred to the lipoamide cofactor of the H protein.</text>
</comment>
<dbReference type="PANTHER" id="PTHR42806">
    <property type="entry name" value="GLYCINE CLEAVAGE SYSTEM P-PROTEIN"/>
    <property type="match status" value="1"/>
</dbReference>
<dbReference type="RefSeq" id="WP_078808600.1">
    <property type="nucleotide sequence ID" value="NZ_FUWM01000003.1"/>
</dbReference>
<organism evidence="6 7">
    <name type="scientific">Selenihalanaerobacter shriftii</name>
    <dbReference type="NCBI Taxonomy" id="142842"/>
    <lineage>
        <taxon>Bacteria</taxon>
        <taxon>Bacillati</taxon>
        <taxon>Bacillota</taxon>
        <taxon>Clostridia</taxon>
        <taxon>Halanaerobiales</taxon>
        <taxon>Halobacteroidaceae</taxon>
        <taxon>Selenihalanaerobacter</taxon>
    </lineage>
</organism>
<reference evidence="7" key="1">
    <citation type="submission" date="2017-02" db="EMBL/GenBank/DDBJ databases">
        <authorList>
            <person name="Varghese N."/>
            <person name="Submissions S."/>
        </authorList>
    </citation>
    <scope>NUCLEOTIDE SEQUENCE [LARGE SCALE GENOMIC DNA]</scope>
    <source>
        <strain evidence="7">ATCC BAA-73</strain>
    </source>
</reference>
<dbReference type="STRING" id="142842.SAMN02745118_00057"/>
<dbReference type="OrthoDB" id="9771867at2"/>
<dbReference type="Gene3D" id="3.90.1150.10">
    <property type="entry name" value="Aspartate Aminotransferase, domain 1"/>
    <property type="match status" value="1"/>
</dbReference>
<protein>
    <recommendedName>
        <fullName evidence="4">Probable glycine dehydrogenase (decarboxylating) subunit 1</fullName>
        <ecNumber evidence="4">1.4.4.2</ecNumber>
    </recommendedName>
    <alternativeName>
        <fullName evidence="4">Glycine cleavage system P-protein subunit 1</fullName>
    </alternativeName>
    <alternativeName>
        <fullName evidence="4">Glycine decarboxylase subunit 1</fullName>
    </alternativeName>
    <alternativeName>
        <fullName evidence="4">Glycine dehydrogenase (aminomethyl-transferring) subunit 1</fullName>
    </alternativeName>
</protein>
<dbReference type="EC" id="1.4.4.2" evidence="4"/>
<sequence length="447" mass="49603">MFPYLPHTEEDRKELLAGVGVESIDKLFTDIPRDVQLNQELNLEAPLSELGIKRRMKRLSDKNEDMTEYTSFLGAGVYDHYVPSVVDHILLRSEFYTAYTPYQPEISQGYLQAIFEYQTMICELTGLDVANASMYDGASAVAEAALMSTAIKRRRKEIVVSTTVSPENREVLDTYGNAADLTIKEVDFTEGIIDIEQLKDTISEETAAVIIQSPNFFGQLEDVAKLSDIVHEVDAQFVVATDPISLALLEAPGNLGADIVVGEGQSLGNNLNFGGPHFGFFATTKRNMRRMPGRIVGETVDDEGNKGYVLTLQTREQHIRRERATSNICSNQALNALAATVYMTALGKQGLKQVAEMSLKKAHYAAERITELDGYELAFDGPFFKEFAIKTTKPVSLINDELLNDKIVGGFDLGKDYSELKNTMLLAVTEKRTKEEIDELVQGLEGI</sequence>
<comment type="subunit">
    <text evidence="4">The glycine cleavage system is composed of four proteins: P, T, L and H. In this organism, the P 'protein' is a heterodimer of two subunits.</text>
</comment>
<dbReference type="GO" id="GO:0004375">
    <property type="term" value="F:glycine dehydrogenase (decarboxylating) activity"/>
    <property type="evidence" value="ECO:0007669"/>
    <property type="project" value="UniProtKB-EC"/>
</dbReference>
<dbReference type="GO" id="GO:0019464">
    <property type="term" value="P:glycine decarboxylation via glycine cleavage system"/>
    <property type="evidence" value="ECO:0007669"/>
    <property type="project" value="UniProtKB-UniRule"/>
</dbReference>
<proteinExistence type="inferred from homology"/>
<evidence type="ECO:0000313" key="7">
    <source>
        <dbReference type="Proteomes" id="UP000190625"/>
    </source>
</evidence>
<dbReference type="EMBL" id="FUWM01000003">
    <property type="protein sequence ID" value="SJZ30399.1"/>
    <property type="molecule type" value="Genomic_DNA"/>
</dbReference>
<gene>
    <name evidence="4" type="primary">gcvPA</name>
    <name evidence="6" type="ORF">SAMN02745118_00057</name>
</gene>
<dbReference type="InterPro" id="IPR015424">
    <property type="entry name" value="PyrdxlP-dep_Trfase"/>
</dbReference>
<keyword evidence="2 4" id="KW-0560">Oxidoreductase</keyword>
<feature type="domain" description="Glycine cleavage system P-protein N-terminal" evidence="5">
    <location>
        <begin position="4"/>
        <end position="442"/>
    </location>
</feature>